<comment type="caution">
    <text evidence="2">The sequence shown here is derived from an EMBL/GenBank/DDBJ whole genome shotgun (WGS) entry which is preliminary data.</text>
</comment>
<keyword evidence="1" id="KW-0812">Transmembrane</keyword>
<keyword evidence="1" id="KW-1133">Transmembrane helix</keyword>
<reference evidence="2 3" key="1">
    <citation type="submission" date="2020-08" db="EMBL/GenBank/DDBJ databases">
        <title>Genomic Encyclopedia of Type Strains, Phase IV (KMG-V): Genome sequencing to study the core and pangenomes of soil and plant-associated prokaryotes.</title>
        <authorList>
            <person name="Whitman W."/>
        </authorList>
    </citation>
    <scope>NUCLEOTIDE SEQUENCE [LARGE SCALE GENOMIC DNA]</scope>
    <source>
        <strain evidence="2 3">SEMIA 4059</strain>
    </source>
</reference>
<sequence length="37" mass="4342">MYLTESGSRLLQRRVRIFFGLLAQFTINWALVLEPTT</sequence>
<evidence type="ECO:0000256" key="1">
    <source>
        <dbReference type="SAM" id="Phobius"/>
    </source>
</evidence>
<evidence type="ECO:0000313" key="2">
    <source>
        <dbReference type="EMBL" id="MBB6493882.1"/>
    </source>
</evidence>
<protein>
    <submittedName>
        <fullName evidence="2">Uncharacterized protein</fullName>
    </submittedName>
</protein>
<feature type="transmembrane region" description="Helical" evidence="1">
    <location>
        <begin position="15"/>
        <end position="32"/>
    </location>
</feature>
<organism evidence="2 3">
    <name type="scientific">Rhizobium tropici</name>
    <dbReference type="NCBI Taxonomy" id="398"/>
    <lineage>
        <taxon>Bacteria</taxon>
        <taxon>Pseudomonadati</taxon>
        <taxon>Pseudomonadota</taxon>
        <taxon>Alphaproteobacteria</taxon>
        <taxon>Hyphomicrobiales</taxon>
        <taxon>Rhizobiaceae</taxon>
        <taxon>Rhizobium/Agrobacterium group</taxon>
        <taxon>Rhizobium</taxon>
    </lineage>
</organism>
<keyword evidence="1" id="KW-0472">Membrane</keyword>
<accession>A0ABR6R3W8</accession>
<dbReference type="Proteomes" id="UP000526625">
    <property type="component" value="Unassembled WGS sequence"/>
</dbReference>
<proteinExistence type="predicted"/>
<keyword evidence="3" id="KW-1185">Reference proteome</keyword>
<evidence type="ECO:0000313" key="3">
    <source>
        <dbReference type="Proteomes" id="UP000526625"/>
    </source>
</evidence>
<dbReference type="EMBL" id="JACHBF010000013">
    <property type="protein sequence ID" value="MBB6493882.1"/>
    <property type="molecule type" value="Genomic_DNA"/>
</dbReference>
<gene>
    <name evidence="2" type="ORF">GGD45_004316</name>
</gene>
<name>A0ABR6R3W8_RHITR</name>